<organism evidence="2 3">
    <name type="scientific">Rugosimonospora acidiphila</name>
    <dbReference type="NCBI Taxonomy" id="556531"/>
    <lineage>
        <taxon>Bacteria</taxon>
        <taxon>Bacillati</taxon>
        <taxon>Actinomycetota</taxon>
        <taxon>Actinomycetes</taxon>
        <taxon>Micromonosporales</taxon>
        <taxon>Micromonosporaceae</taxon>
        <taxon>Rugosimonospora</taxon>
    </lineage>
</organism>
<dbReference type="EMBL" id="BAABJQ010000021">
    <property type="protein sequence ID" value="GAA5194430.1"/>
    <property type="molecule type" value="Genomic_DNA"/>
</dbReference>
<evidence type="ECO:0000313" key="3">
    <source>
        <dbReference type="Proteomes" id="UP001501570"/>
    </source>
</evidence>
<evidence type="ECO:0008006" key="4">
    <source>
        <dbReference type="Google" id="ProtNLM"/>
    </source>
</evidence>
<dbReference type="Proteomes" id="UP001501570">
    <property type="component" value="Unassembled WGS sequence"/>
</dbReference>
<sequence>MGPELAQIWELVEAGDVQGVLRGLRPIADTIGIEDLARVMGRVAGVVGFTDLVDASAAVAADPANPIGLYDFGYGCVEHGVAYLAVPALSAALRAAPESRRVLTELVAALESEYRHQEAVTLLAEREPTLRDWPERYLLVFNAIMAGRLDVAARHFERLTEPEDRQWAPARERVRHMLDRAALARTVRPLDGEDLRGWHFVVGGGVLATLSPYGFQHGMTGRYAYLQDDYGHCLRGLHRLRLILRAAGRRPATVSLLPDRSSQILGRAAAELFGLPAVPFDPSLQDTVVVAYDLSDVDQQSAAALRERAPGQVLFEQATCWTQPPAVTADVSGLLSQFVVPPWGERLGGGPDNEVSQEPADDRPVETLAAQVLGADPKPDTGDGETPEDSDESLSAFVAGLRDLWLTGPRDRMRSPGPVRSSRFA</sequence>
<evidence type="ECO:0000313" key="2">
    <source>
        <dbReference type="EMBL" id="GAA5194430.1"/>
    </source>
</evidence>
<gene>
    <name evidence="2" type="ORF">GCM10023322_58790</name>
</gene>
<keyword evidence="3" id="KW-1185">Reference proteome</keyword>
<feature type="compositionally biased region" description="Acidic residues" evidence="1">
    <location>
        <begin position="382"/>
        <end position="392"/>
    </location>
</feature>
<comment type="caution">
    <text evidence="2">The sequence shown here is derived from an EMBL/GenBank/DDBJ whole genome shotgun (WGS) entry which is preliminary data.</text>
</comment>
<name>A0ABP9SFR5_9ACTN</name>
<evidence type="ECO:0000256" key="1">
    <source>
        <dbReference type="SAM" id="MobiDB-lite"/>
    </source>
</evidence>
<proteinExistence type="predicted"/>
<protein>
    <recommendedName>
        <fullName evidence="4">Tetratricopeptide repeat protein</fullName>
    </recommendedName>
</protein>
<reference evidence="3" key="1">
    <citation type="journal article" date="2019" name="Int. J. Syst. Evol. Microbiol.">
        <title>The Global Catalogue of Microorganisms (GCM) 10K type strain sequencing project: providing services to taxonomists for standard genome sequencing and annotation.</title>
        <authorList>
            <consortium name="The Broad Institute Genomics Platform"/>
            <consortium name="The Broad Institute Genome Sequencing Center for Infectious Disease"/>
            <person name="Wu L."/>
            <person name="Ma J."/>
        </authorList>
    </citation>
    <scope>NUCLEOTIDE SEQUENCE [LARGE SCALE GENOMIC DNA]</scope>
    <source>
        <strain evidence="3">JCM 18304</strain>
    </source>
</reference>
<feature type="region of interest" description="Disordered" evidence="1">
    <location>
        <begin position="372"/>
        <end position="395"/>
    </location>
</feature>
<accession>A0ABP9SFR5</accession>
<dbReference type="RefSeq" id="WP_345635060.1">
    <property type="nucleotide sequence ID" value="NZ_BAABJQ010000021.1"/>
</dbReference>